<organism evidence="2 3">
    <name type="scientific">Brassica cretica</name>
    <name type="common">Mustard</name>
    <dbReference type="NCBI Taxonomy" id="69181"/>
    <lineage>
        <taxon>Eukaryota</taxon>
        <taxon>Viridiplantae</taxon>
        <taxon>Streptophyta</taxon>
        <taxon>Embryophyta</taxon>
        <taxon>Tracheophyta</taxon>
        <taxon>Spermatophyta</taxon>
        <taxon>Magnoliopsida</taxon>
        <taxon>eudicotyledons</taxon>
        <taxon>Gunneridae</taxon>
        <taxon>Pentapetalae</taxon>
        <taxon>rosids</taxon>
        <taxon>malvids</taxon>
        <taxon>Brassicales</taxon>
        <taxon>Brassicaceae</taxon>
        <taxon>Brassiceae</taxon>
        <taxon>Brassica</taxon>
    </lineage>
</organism>
<evidence type="ECO:0000313" key="3">
    <source>
        <dbReference type="Proteomes" id="UP000712281"/>
    </source>
</evidence>
<proteinExistence type="predicted"/>
<accession>A0A8S9MGC5</accession>
<protein>
    <submittedName>
        <fullName evidence="2">Uncharacterized protein</fullName>
    </submittedName>
</protein>
<feature type="compositionally biased region" description="Polar residues" evidence="1">
    <location>
        <begin position="1"/>
        <end position="13"/>
    </location>
</feature>
<evidence type="ECO:0000256" key="1">
    <source>
        <dbReference type="SAM" id="MobiDB-lite"/>
    </source>
</evidence>
<dbReference type="Proteomes" id="UP000712281">
    <property type="component" value="Unassembled WGS sequence"/>
</dbReference>
<dbReference type="EMBL" id="QGKW02000007">
    <property type="protein sequence ID" value="KAF2617288.1"/>
    <property type="molecule type" value="Genomic_DNA"/>
</dbReference>
<dbReference type="AlphaFoldDB" id="A0A8S9MGC5"/>
<feature type="region of interest" description="Disordered" evidence="1">
    <location>
        <begin position="1"/>
        <end position="53"/>
    </location>
</feature>
<comment type="caution">
    <text evidence="2">The sequence shown here is derived from an EMBL/GenBank/DDBJ whole genome shotgun (WGS) entry which is preliminary data.</text>
</comment>
<reference evidence="2" key="1">
    <citation type="submission" date="2019-12" db="EMBL/GenBank/DDBJ databases">
        <title>Genome sequencing and annotation of Brassica cretica.</title>
        <authorList>
            <person name="Studholme D.J."/>
            <person name="Sarris P.F."/>
        </authorList>
    </citation>
    <scope>NUCLEOTIDE SEQUENCE</scope>
    <source>
        <strain evidence="2">PFS-001/15</strain>
        <tissue evidence="2">Leaf</tissue>
    </source>
</reference>
<gene>
    <name evidence="2" type="ORF">F2Q68_00040915</name>
</gene>
<sequence length="138" mass="16302">MKNQHSGELTTQPHLHLGALKPQPHSKASPQEATEENQRPKTTRRDTYSKGRRRTLLILGNGMVNLRPHFYSTTLQLLFIRQYRSATPLLEQRQTKPISELYDRLVDIKRIRPAKKPQTKRNFNNEQLQWRKRILDPL</sequence>
<evidence type="ECO:0000313" key="2">
    <source>
        <dbReference type="EMBL" id="KAF2617288.1"/>
    </source>
</evidence>
<name>A0A8S9MGC5_BRACR</name>
<feature type="compositionally biased region" description="Basic and acidic residues" evidence="1">
    <location>
        <begin position="36"/>
        <end position="49"/>
    </location>
</feature>